<protein>
    <submittedName>
        <fullName evidence="3">Sel1 domain containing protein</fullName>
    </submittedName>
</protein>
<dbReference type="RefSeq" id="XP_004351657.1">
    <property type="nucleotide sequence ID" value="XM_004351605.1"/>
</dbReference>
<dbReference type="PANTHER" id="PTHR11102:SF160">
    <property type="entry name" value="ERAD-ASSOCIATED E3 UBIQUITIN-PROTEIN LIGASE COMPONENT HRD3"/>
    <property type="match status" value="1"/>
</dbReference>
<dbReference type="SMART" id="SM00671">
    <property type="entry name" value="SEL1"/>
    <property type="match status" value="2"/>
</dbReference>
<comment type="similarity">
    <text evidence="1">Belongs to the sel-1 family.</text>
</comment>
<feature type="compositionally biased region" description="Basic and acidic residues" evidence="2">
    <location>
        <begin position="33"/>
        <end position="43"/>
    </location>
</feature>
<dbReference type="InterPro" id="IPR006597">
    <property type="entry name" value="Sel1-like"/>
</dbReference>
<dbReference type="SUPFAM" id="SSF81901">
    <property type="entry name" value="HCP-like"/>
    <property type="match status" value="1"/>
</dbReference>
<evidence type="ECO:0000256" key="2">
    <source>
        <dbReference type="SAM" id="MobiDB-lite"/>
    </source>
</evidence>
<dbReference type="OrthoDB" id="18943at2759"/>
<name>L8HCF6_ACACF</name>
<dbReference type="PANTHER" id="PTHR11102">
    <property type="entry name" value="SEL-1-LIKE PROTEIN"/>
    <property type="match status" value="1"/>
</dbReference>
<dbReference type="Proteomes" id="UP000011083">
    <property type="component" value="Unassembled WGS sequence"/>
</dbReference>
<dbReference type="EMBL" id="KB007869">
    <property type="protein sequence ID" value="ELR22880.1"/>
    <property type="molecule type" value="Genomic_DNA"/>
</dbReference>
<reference evidence="3 4" key="1">
    <citation type="journal article" date="2013" name="Genome Biol.">
        <title>Genome of Acanthamoeba castellanii highlights extensive lateral gene transfer and early evolution of tyrosine kinase signaling.</title>
        <authorList>
            <person name="Clarke M."/>
            <person name="Lohan A.J."/>
            <person name="Liu B."/>
            <person name="Lagkouvardos I."/>
            <person name="Roy S."/>
            <person name="Zafar N."/>
            <person name="Bertelli C."/>
            <person name="Schilde C."/>
            <person name="Kianianmomeni A."/>
            <person name="Burglin T.R."/>
            <person name="Frech C."/>
            <person name="Turcotte B."/>
            <person name="Kopec K.O."/>
            <person name="Synnott J.M."/>
            <person name="Choo C."/>
            <person name="Paponov I."/>
            <person name="Finkler A."/>
            <person name="Soon Heng Tan C."/>
            <person name="Hutchins A.P."/>
            <person name="Weinmeier T."/>
            <person name="Rattei T."/>
            <person name="Chu J.S."/>
            <person name="Gimenez G."/>
            <person name="Irimia M."/>
            <person name="Rigden D.J."/>
            <person name="Fitzpatrick D.A."/>
            <person name="Lorenzo-Morales J."/>
            <person name="Bateman A."/>
            <person name="Chiu C.H."/>
            <person name="Tang P."/>
            <person name="Hegemann P."/>
            <person name="Fromm H."/>
            <person name="Raoult D."/>
            <person name="Greub G."/>
            <person name="Miranda-Saavedra D."/>
            <person name="Chen N."/>
            <person name="Nash P."/>
            <person name="Ginger M.L."/>
            <person name="Horn M."/>
            <person name="Schaap P."/>
            <person name="Caler L."/>
            <person name="Loftus B."/>
        </authorList>
    </citation>
    <scope>NUCLEOTIDE SEQUENCE [LARGE SCALE GENOMIC DNA]</scope>
    <source>
        <strain evidence="3 4">Neff</strain>
    </source>
</reference>
<feature type="region of interest" description="Disordered" evidence="2">
    <location>
        <begin position="1"/>
        <end position="61"/>
    </location>
</feature>
<proteinExistence type="inferred from homology"/>
<dbReference type="OMA" id="SHIDRQG"/>
<evidence type="ECO:0000313" key="3">
    <source>
        <dbReference type="EMBL" id="ELR22880.1"/>
    </source>
</evidence>
<dbReference type="Gene3D" id="1.25.40.10">
    <property type="entry name" value="Tetratricopeptide repeat domain"/>
    <property type="match status" value="1"/>
</dbReference>
<dbReference type="STRING" id="1257118.L8HCF6"/>
<dbReference type="InterPro" id="IPR050767">
    <property type="entry name" value="Sel1_AlgK"/>
</dbReference>
<sequence>MEQSPFSSDQPEGGEQRQEENREEEEQDPVDALNEKLRTEARRQHSLPSKGRGKPSTILASPAAPFPVEKLVDAWNLAQLKKRATEERDAVAQYRLAKAYIKGHHGVAQSAETAVGWADKAARQGHAGAQFLLGKMYAGGFGVERNADEVLGWWTKAVRKGHKQAQYHLGRLSSAKQPNEIAFLQSNITPTEDDDEHRRYLAAAVGW</sequence>
<dbReference type="AlphaFoldDB" id="L8HCF6"/>
<gene>
    <name evidence="3" type="ORF">ACA1_397260</name>
</gene>
<dbReference type="KEGG" id="acan:ACA1_397260"/>
<accession>L8HCF6</accession>
<dbReference type="GeneID" id="14923843"/>
<evidence type="ECO:0000256" key="1">
    <source>
        <dbReference type="ARBA" id="ARBA00038101"/>
    </source>
</evidence>
<dbReference type="Pfam" id="PF08238">
    <property type="entry name" value="Sel1"/>
    <property type="match status" value="2"/>
</dbReference>
<dbReference type="VEuPathDB" id="AmoebaDB:ACA1_397260"/>
<keyword evidence="4" id="KW-1185">Reference proteome</keyword>
<evidence type="ECO:0000313" key="4">
    <source>
        <dbReference type="Proteomes" id="UP000011083"/>
    </source>
</evidence>
<dbReference type="InterPro" id="IPR011990">
    <property type="entry name" value="TPR-like_helical_dom_sf"/>
</dbReference>
<organism evidence="3 4">
    <name type="scientific">Acanthamoeba castellanii (strain ATCC 30010 / Neff)</name>
    <dbReference type="NCBI Taxonomy" id="1257118"/>
    <lineage>
        <taxon>Eukaryota</taxon>
        <taxon>Amoebozoa</taxon>
        <taxon>Discosea</taxon>
        <taxon>Longamoebia</taxon>
        <taxon>Centramoebida</taxon>
        <taxon>Acanthamoebidae</taxon>
        <taxon>Acanthamoeba</taxon>
    </lineage>
</organism>